<keyword evidence="2" id="KW-0479">Metal-binding</keyword>
<dbReference type="CDD" id="cd03028">
    <property type="entry name" value="GRX_PICOT_like"/>
    <property type="match status" value="1"/>
</dbReference>
<dbReference type="GO" id="GO:0051537">
    <property type="term" value="F:2 iron, 2 sulfur cluster binding"/>
    <property type="evidence" value="ECO:0007669"/>
    <property type="project" value="UniProtKB-KW"/>
</dbReference>
<dbReference type="InterPro" id="IPR004480">
    <property type="entry name" value="Monothiol_GRX-rel"/>
</dbReference>
<keyword evidence="5" id="KW-0676">Redox-active center</keyword>
<evidence type="ECO:0000256" key="5">
    <source>
        <dbReference type="ARBA" id="ARBA00023284"/>
    </source>
</evidence>
<dbReference type="AlphaFoldDB" id="A0A7J7IXH8"/>
<dbReference type="FunFam" id="3.40.30.10:FF:000005">
    <property type="entry name" value="Glutaredoxin 5"/>
    <property type="match status" value="1"/>
</dbReference>
<keyword evidence="4" id="KW-0411">Iron-sulfur</keyword>
<dbReference type="InterPro" id="IPR033658">
    <property type="entry name" value="GRX_PICOT-like"/>
</dbReference>
<reference evidence="10" key="1">
    <citation type="submission" date="2020-06" db="EMBL/GenBank/DDBJ databases">
        <title>Draft genome of Bugula neritina, a colonial animal packing powerful symbionts and potential medicines.</title>
        <authorList>
            <person name="Rayko M."/>
        </authorList>
    </citation>
    <scope>NUCLEOTIDE SEQUENCE [LARGE SCALE GENOMIC DNA]</scope>
    <source>
        <strain evidence="10">Kwan_BN1</strain>
    </source>
</reference>
<evidence type="ECO:0000256" key="3">
    <source>
        <dbReference type="ARBA" id="ARBA00023004"/>
    </source>
</evidence>
<comment type="caution">
    <text evidence="10">The sequence shown here is derived from an EMBL/GenBank/DDBJ whole genome shotgun (WGS) entry which is preliminary data.</text>
</comment>
<dbReference type="PROSITE" id="PS51354">
    <property type="entry name" value="GLUTAREDOXIN_2"/>
    <property type="match status" value="1"/>
</dbReference>
<name>A0A7J7IXH8_BUGNE</name>
<dbReference type="Pfam" id="PF00462">
    <property type="entry name" value="Glutaredoxin"/>
    <property type="match status" value="1"/>
</dbReference>
<dbReference type="InterPro" id="IPR036249">
    <property type="entry name" value="Thioredoxin-like_sf"/>
</dbReference>
<dbReference type="PANTHER" id="PTHR10293:SF16">
    <property type="entry name" value="GLUTAREDOXIN-RELATED PROTEIN 5, MITOCHONDRIAL"/>
    <property type="match status" value="1"/>
</dbReference>
<dbReference type="GO" id="GO:0046872">
    <property type="term" value="F:metal ion binding"/>
    <property type="evidence" value="ECO:0007669"/>
    <property type="project" value="UniProtKB-KW"/>
</dbReference>
<feature type="signal peptide" evidence="8">
    <location>
        <begin position="1"/>
        <end position="23"/>
    </location>
</feature>
<evidence type="ECO:0000256" key="6">
    <source>
        <dbReference type="ARBA" id="ARBA00067456"/>
    </source>
</evidence>
<keyword evidence="1" id="KW-0001">2Fe-2S</keyword>
<gene>
    <name evidence="10" type="ORF">EB796_023589</name>
</gene>
<keyword evidence="8" id="KW-0732">Signal</keyword>
<dbReference type="InterPro" id="IPR002109">
    <property type="entry name" value="Glutaredoxin"/>
</dbReference>
<sequence>MAFFKTITITMTFMQLQSSLVESCICNRLHNNYVMKTSFCAKAAMFRLCSRYLLPVSRFGRQYTTANEVQERIGQLVKDNKVVLFMKGTPDQPMCGFSRAVVQIMDIHEVARSNLSAHNVLEDEDIRQGIKEFTSWPTIPQVFIGGEFVGGCDIMLELHKSGELIEQLKDIGITSALSDDSEPSKS</sequence>
<evidence type="ECO:0000256" key="7">
    <source>
        <dbReference type="ARBA" id="ARBA00076083"/>
    </source>
</evidence>
<dbReference type="SUPFAM" id="SSF52833">
    <property type="entry name" value="Thioredoxin-like"/>
    <property type="match status" value="1"/>
</dbReference>
<feature type="domain" description="Glutaredoxin" evidence="9">
    <location>
        <begin position="82"/>
        <end position="149"/>
    </location>
</feature>
<dbReference type="Proteomes" id="UP000593567">
    <property type="component" value="Unassembled WGS sequence"/>
</dbReference>
<evidence type="ECO:0000256" key="8">
    <source>
        <dbReference type="SAM" id="SignalP"/>
    </source>
</evidence>
<evidence type="ECO:0000256" key="4">
    <source>
        <dbReference type="ARBA" id="ARBA00023014"/>
    </source>
</evidence>
<evidence type="ECO:0000256" key="2">
    <source>
        <dbReference type="ARBA" id="ARBA00022723"/>
    </source>
</evidence>
<keyword evidence="11" id="KW-1185">Reference proteome</keyword>
<organism evidence="10 11">
    <name type="scientific">Bugula neritina</name>
    <name type="common">Brown bryozoan</name>
    <name type="synonym">Sertularia neritina</name>
    <dbReference type="NCBI Taxonomy" id="10212"/>
    <lineage>
        <taxon>Eukaryota</taxon>
        <taxon>Metazoa</taxon>
        <taxon>Spiralia</taxon>
        <taxon>Lophotrochozoa</taxon>
        <taxon>Bryozoa</taxon>
        <taxon>Gymnolaemata</taxon>
        <taxon>Cheilostomatida</taxon>
        <taxon>Flustrina</taxon>
        <taxon>Buguloidea</taxon>
        <taxon>Bugulidae</taxon>
        <taxon>Bugula</taxon>
    </lineage>
</organism>
<dbReference type="GO" id="GO:0005759">
    <property type="term" value="C:mitochondrial matrix"/>
    <property type="evidence" value="ECO:0007669"/>
    <property type="project" value="TreeGrafter"/>
</dbReference>
<keyword evidence="3" id="KW-0408">Iron</keyword>
<dbReference type="Gene3D" id="3.40.30.10">
    <property type="entry name" value="Glutaredoxin"/>
    <property type="match status" value="1"/>
</dbReference>
<feature type="chain" id="PRO_5029478978" description="Glutaredoxin-related protein 5, mitochondrial" evidence="8">
    <location>
        <begin position="24"/>
        <end position="186"/>
    </location>
</feature>
<accession>A0A7J7IXH8</accession>
<evidence type="ECO:0000256" key="1">
    <source>
        <dbReference type="ARBA" id="ARBA00022714"/>
    </source>
</evidence>
<protein>
    <recommendedName>
        <fullName evidence="6">Glutaredoxin-related protein 5, mitochondrial</fullName>
    </recommendedName>
    <alternativeName>
        <fullName evidence="7">Monothiol glutaredoxin-5</fullName>
    </alternativeName>
</protein>
<evidence type="ECO:0000259" key="9">
    <source>
        <dbReference type="Pfam" id="PF00462"/>
    </source>
</evidence>
<dbReference type="PANTHER" id="PTHR10293">
    <property type="entry name" value="GLUTAREDOXIN FAMILY MEMBER"/>
    <property type="match status" value="1"/>
</dbReference>
<evidence type="ECO:0000313" key="11">
    <source>
        <dbReference type="Proteomes" id="UP000593567"/>
    </source>
</evidence>
<dbReference type="OrthoDB" id="415696at2759"/>
<evidence type="ECO:0000313" key="10">
    <source>
        <dbReference type="EMBL" id="KAF6018121.1"/>
    </source>
</evidence>
<dbReference type="EMBL" id="VXIV02003337">
    <property type="protein sequence ID" value="KAF6018121.1"/>
    <property type="molecule type" value="Genomic_DNA"/>
</dbReference>
<dbReference type="NCBIfam" id="TIGR00365">
    <property type="entry name" value="Grx4 family monothiol glutaredoxin"/>
    <property type="match status" value="1"/>
</dbReference>
<proteinExistence type="predicted"/>